<protein>
    <submittedName>
        <fullName evidence="1">Uncharacterized protein</fullName>
    </submittedName>
</protein>
<name>A0A2P6PG40_ROSCH</name>
<reference evidence="1 2" key="1">
    <citation type="journal article" date="2018" name="Nat. Genet.">
        <title>The Rosa genome provides new insights in the design of modern roses.</title>
        <authorList>
            <person name="Bendahmane M."/>
        </authorList>
    </citation>
    <scope>NUCLEOTIDE SEQUENCE [LARGE SCALE GENOMIC DNA]</scope>
    <source>
        <strain evidence="2">cv. Old Blush</strain>
    </source>
</reference>
<comment type="caution">
    <text evidence="1">The sequence shown here is derived from an EMBL/GenBank/DDBJ whole genome shotgun (WGS) entry which is preliminary data.</text>
</comment>
<gene>
    <name evidence="1" type="ORF">RchiOBHm_Chr7g0233151</name>
</gene>
<keyword evidence="2" id="KW-1185">Reference proteome</keyword>
<dbReference type="Proteomes" id="UP000238479">
    <property type="component" value="Chromosome 7"/>
</dbReference>
<proteinExistence type="predicted"/>
<dbReference type="AlphaFoldDB" id="A0A2P6PG40"/>
<evidence type="ECO:0000313" key="1">
    <source>
        <dbReference type="EMBL" id="PRQ20897.1"/>
    </source>
</evidence>
<dbReference type="EMBL" id="PDCK01000045">
    <property type="protein sequence ID" value="PRQ20897.1"/>
    <property type="molecule type" value="Genomic_DNA"/>
</dbReference>
<dbReference type="Gramene" id="PRQ20897">
    <property type="protein sequence ID" value="PRQ20897"/>
    <property type="gene ID" value="RchiOBHm_Chr7g0233151"/>
</dbReference>
<organism evidence="1 2">
    <name type="scientific">Rosa chinensis</name>
    <name type="common">China rose</name>
    <dbReference type="NCBI Taxonomy" id="74649"/>
    <lineage>
        <taxon>Eukaryota</taxon>
        <taxon>Viridiplantae</taxon>
        <taxon>Streptophyta</taxon>
        <taxon>Embryophyta</taxon>
        <taxon>Tracheophyta</taxon>
        <taxon>Spermatophyta</taxon>
        <taxon>Magnoliopsida</taxon>
        <taxon>eudicotyledons</taxon>
        <taxon>Gunneridae</taxon>
        <taxon>Pentapetalae</taxon>
        <taxon>rosids</taxon>
        <taxon>fabids</taxon>
        <taxon>Rosales</taxon>
        <taxon>Rosaceae</taxon>
        <taxon>Rosoideae</taxon>
        <taxon>Rosoideae incertae sedis</taxon>
        <taxon>Rosa</taxon>
    </lineage>
</organism>
<sequence length="219" mass="23404">MMDLLLICRLIVAVVTDAAARLLLLEVVGLGGGAVCIRMKNLGELLASSYSPFLSDDGSGAYFRAGAMGCLWFMTAKDLIFDGGGGTLSRGGEGFWLKSDPLENGVEGGGAVMLLAVLERDAGGGSGVEDRRSTVTEVNYRLRSEWVALSPCWADCFWDPCFGLSGLGLTGWALSHDWQWVGWVLSLFKAWSVFGMGVEGDFSLSSSSMNRVSMAHIIV</sequence>
<evidence type="ECO:0000313" key="2">
    <source>
        <dbReference type="Proteomes" id="UP000238479"/>
    </source>
</evidence>
<accession>A0A2P6PG40</accession>